<name>A0A0A0E8S9_9RHOB</name>
<proteinExistence type="predicted"/>
<dbReference type="AlphaFoldDB" id="A0A0A0E8S9"/>
<dbReference type="EMBL" id="AQQX01000011">
    <property type="protein sequence ID" value="KGM47351.1"/>
    <property type="molecule type" value="Genomic_DNA"/>
</dbReference>
<dbReference type="Gene3D" id="3.60.15.10">
    <property type="entry name" value="Ribonuclease Z/Hydroxyacylglutathione hydrolase-like"/>
    <property type="match status" value="1"/>
</dbReference>
<gene>
    <name evidence="1" type="ORF">ATO9_18285</name>
</gene>
<organism evidence="1 2">
    <name type="scientific">Pseudooceanicola atlanticus</name>
    <dbReference type="NCBI Taxonomy" id="1461694"/>
    <lineage>
        <taxon>Bacteria</taxon>
        <taxon>Pseudomonadati</taxon>
        <taxon>Pseudomonadota</taxon>
        <taxon>Alphaproteobacteria</taxon>
        <taxon>Rhodobacterales</taxon>
        <taxon>Paracoccaceae</taxon>
        <taxon>Pseudooceanicola</taxon>
    </lineage>
</organism>
<accession>A0A0A0E8S9</accession>
<dbReference type="eggNOG" id="COG2333">
    <property type="taxonomic scope" value="Bacteria"/>
</dbReference>
<dbReference type="Proteomes" id="UP000030004">
    <property type="component" value="Unassembled WGS sequence"/>
</dbReference>
<dbReference type="InterPro" id="IPR052159">
    <property type="entry name" value="Competence_DNA_uptake"/>
</dbReference>
<protein>
    <recommendedName>
        <fullName evidence="3">Metallo-beta-lactamase domain-containing protein</fullName>
    </recommendedName>
</protein>
<dbReference type="SUPFAM" id="SSF56281">
    <property type="entry name" value="Metallo-hydrolase/oxidoreductase"/>
    <property type="match status" value="1"/>
</dbReference>
<evidence type="ECO:0000313" key="1">
    <source>
        <dbReference type="EMBL" id="KGM47351.1"/>
    </source>
</evidence>
<dbReference type="PANTHER" id="PTHR30619:SF1">
    <property type="entry name" value="RECOMBINATION PROTEIN 2"/>
    <property type="match status" value="1"/>
</dbReference>
<dbReference type="InterPro" id="IPR036866">
    <property type="entry name" value="RibonucZ/Hydroxyglut_hydro"/>
</dbReference>
<keyword evidence="2" id="KW-1185">Reference proteome</keyword>
<evidence type="ECO:0008006" key="3">
    <source>
        <dbReference type="Google" id="ProtNLM"/>
    </source>
</evidence>
<comment type="caution">
    <text evidence="1">The sequence shown here is derived from an EMBL/GenBank/DDBJ whole genome shotgun (WGS) entry which is preliminary data.</text>
</comment>
<reference evidence="1 2" key="1">
    <citation type="journal article" date="2015" name="Antonie Van Leeuwenhoek">
        <title>Pseudooceanicola atlanticus gen. nov. sp. nov., isolated from surface seawater of the Atlantic Ocean and reclassification of Oceanicola batsensis, Oceanicola marinus, Oceanicola nitratireducens, Oceanicola nanhaiensis, Oceanicola antarcticus and Oceanicola flagellatus, as Pseudooceanicola batsensis comb. nov., Pseudooceanicola marinus comb. nov., Pseudooceanicola nitratireducens comb. nov., Pseudooceanicola nanhaiensis comb. nov., Pseudooceanicola antarcticus comb. nov., and Pseudooceanicola flagellatus comb. nov.</title>
        <authorList>
            <person name="Lai Q."/>
            <person name="Li G."/>
            <person name="Liu X."/>
            <person name="Du Y."/>
            <person name="Sun F."/>
            <person name="Shao Z."/>
        </authorList>
    </citation>
    <scope>NUCLEOTIDE SEQUENCE [LARGE SCALE GENOMIC DNA]</scope>
    <source>
        <strain evidence="1 2">22II-s11g</strain>
    </source>
</reference>
<dbReference type="PANTHER" id="PTHR30619">
    <property type="entry name" value="DNA INTERNALIZATION/COMPETENCE PROTEIN COMEC/REC2"/>
    <property type="match status" value="1"/>
</dbReference>
<evidence type="ECO:0000313" key="2">
    <source>
        <dbReference type="Proteomes" id="UP000030004"/>
    </source>
</evidence>
<sequence>MIDCGRAKRPGWSPSVHYAGTAIDLLVIQNLDEDHVEDLSELLRTVTVRSVFSNPTVTASALASMKPDGMRTGVSTAHNVLRDFGPGLIGRWPDTGEVQVVHFYCRFGTHFTETNDLSLATFFRWGNFTILFGGDLETAGWQMMLRNQEFQRLLVGTQVFVTSHHGRENGKCAELFQIMRPDIAVISDDAIQYGTQEKSTQWYRDKVKGIPVLGTENAYGIRDKRHVLTTRRDGTISIAVGAWGNYLVTPEKVQNELTLGEILGAFGRNALSKDSQVA</sequence>